<dbReference type="KEGG" id="abaw:D5400_08910"/>
<accession>A0A3S9B376</accession>
<gene>
    <name evidence="3" type="ORF">D5400_08910</name>
</gene>
<dbReference type="InterPro" id="IPR028098">
    <property type="entry name" value="Glyco_trans_4-like_N"/>
</dbReference>
<feature type="compositionally biased region" description="Basic residues" evidence="1">
    <location>
        <begin position="1"/>
        <end position="10"/>
    </location>
</feature>
<evidence type="ECO:0000313" key="4">
    <source>
        <dbReference type="Proteomes" id="UP000268192"/>
    </source>
</evidence>
<dbReference type="Pfam" id="PF13439">
    <property type="entry name" value="Glyco_transf_4"/>
    <property type="match status" value="1"/>
</dbReference>
<feature type="region of interest" description="Disordered" evidence="1">
    <location>
        <begin position="1"/>
        <end position="83"/>
    </location>
</feature>
<dbReference type="EMBL" id="CP032509">
    <property type="protein sequence ID" value="AZN71373.1"/>
    <property type="molecule type" value="Genomic_DNA"/>
</dbReference>
<feature type="compositionally biased region" description="Basic and acidic residues" evidence="1">
    <location>
        <begin position="15"/>
        <end position="30"/>
    </location>
</feature>
<name>A0A3S9B376_9HYPH</name>
<feature type="domain" description="Glycosyltransferase subfamily 4-like N-terminal" evidence="2">
    <location>
        <begin position="105"/>
        <end position="181"/>
    </location>
</feature>
<proteinExistence type="predicted"/>
<organism evidence="3 4">
    <name type="scientific">Georhizobium profundi</name>
    <dbReference type="NCBI Taxonomy" id="2341112"/>
    <lineage>
        <taxon>Bacteria</taxon>
        <taxon>Pseudomonadati</taxon>
        <taxon>Pseudomonadota</taxon>
        <taxon>Alphaproteobacteria</taxon>
        <taxon>Hyphomicrobiales</taxon>
        <taxon>Rhizobiaceae</taxon>
        <taxon>Georhizobium</taxon>
    </lineage>
</organism>
<dbReference type="GO" id="GO:0016757">
    <property type="term" value="F:glycosyltransferase activity"/>
    <property type="evidence" value="ECO:0007669"/>
    <property type="project" value="UniProtKB-ARBA"/>
</dbReference>
<evidence type="ECO:0000313" key="3">
    <source>
        <dbReference type="EMBL" id="AZN71373.1"/>
    </source>
</evidence>
<evidence type="ECO:0000256" key="1">
    <source>
        <dbReference type="SAM" id="MobiDB-lite"/>
    </source>
</evidence>
<protein>
    <recommendedName>
        <fullName evidence="2">Glycosyltransferase subfamily 4-like N-terminal domain-containing protein</fullName>
    </recommendedName>
</protein>
<evidence type="ECO:0000259" key="2">
    <source>
        <dbReference type="Pfam" id="PF13439"/>
    </source>
</evidence>
<dbReference type="Proteomes" id="UP000268192">
    <property type="component" value="Chromosome"/>
</dbReference>
<keyword evidence="4" id="KW-1185">Reference proteome</keyword>
<dbReference type="SUPFAM" id="SSF53756">
    <property type="entry name" value="UDP-Glycosyltransferase/glycogen phosphorylase"/>
    <property type="match status" value="1"/>
</dbReference>
<reference evidence="3 4" key="1">
    <citation type="submission" date="2018-09" db="EMBL/GenBank/DDBJ databases">
        <title>Marinorhizobium profundi gen. nov., sp. nov., isolated from a deep-sea sediment sample from the New Britain Trench and proposal of Marinorhizobiaceae fam. nov. in the order Rhizobiales of the class Alphaproteobacteria.</title>
        <authorList>
            <person name="Cao J."/>
        </authorList>
    </citation>
    <scope>NUCLEOTIDE SEQUENCE [LARGE SCALE GENOMIC DNA]</scope>
    <source>
        <strain evidence="3 4">WS11</strain>
    </source>
</reference>
<dbReference type="AlphaFoldDB" id="A0A3S9B376"/>
<dbReference type="Gene3D" id="3.40.50.2000">
    <property type="entry name" value="Glycogen Phosphorylase B"/>
    <property type="match status" value="2"/>
</dbReference>
<sequence length="339" mass="38811">MRLRQCRGHQFRIGIRPDRHDEQRDQESRPRRPRREARFSRQARRPPAACAPGGIGEGERQARRSTGGQGLEDIEAQREPQTVETRGAVHRLDIAIVIFRLEPAGGLEIHALRLAEDLAARGHRVTLVTTRAKQVPSGIELHRIEPRGFSNHGRIAAFAQDMARETAGKFDLVIGFQRMPGLDVLFCGDWCFADRNRQWWKALSPRARMLTSLEKACFERGSDTLLLMLAEPQAEAYRRSYDTEQERMIILPPTLDKNLIPQDLDASERATLRTKLGYHPDEIIWLWLGLHPKPRVSTGRWKPLRSVRQRGWSPAAPIRKAGRFRISENRRKPSDAVTD</sequence>